<reference evidence="1" key="1">
    <citation type="journal article" date="2013" name="Genetics">
        <title>The draft genome and transcriptome of Panagrellus redivivus are shaped by the harsh demands of a free-living lifestyle.</title>
        <authorList>
            <person name="Srinivasan J."/>
            <person name="Dillman A.R."/>
            <person name="Macchietto M.G."/>
            <person name="Heikkinen L."/>
            <person name="Lakso M."/>
            <person name="Fracchia K.M."/>
            <person name="Antoshechkin I."/>
            <person name="Mortazavi A."/>
            <person name="Wong G."/>
            <person name="Sternberg P.W."/>
        </authorList>
    </citation>
    <scope>NUCLEOTIDE SEQUENCE [LARGE SCALE GENOMIC DNA]</scope>
    <source>
        <strain evidence="1">MT8872</strain>
    </source>
</reference>
<dbReference type="AlphaFoldDB" id="A0A7E4W1S8"/>
<organism evidence="1 2">
    <name type="scientific">Panagrellus redivivus</name>
    <name type="common">Microworm</name>
    <dbReference type="NCBI Taxonomy" id="6233"/>
    <lineage>
        <taxon>Eukaryota</taxon>
        <taxon>Metazoa</taxon>
        <taxon>Ecdysozoa</taxon>
        <taxon>Nematoda</taxon>
        <taxon>Chromadorea</taxon>
        <taxon>Rhabditida</taxon>
        <taxon>Tylenchina</taxon>
        <taxon>Panagrolaimomorpha</taxon>
        <taxon>Panagrolaimoidea</taxon>
        <taxon>Panagrolaimidae</taxon>
        <taxon>Panagrellus</taxon>
    </lineage>
</organism>
<proteinExistence type="predicted"/>
<sequence length="334" mass="38158">MDSNPQLPNHLLRDLMHVIRRTNDGDALIRFALSGKEPFSVFRFVVKNCTKAVTHRDRVFIQNVSPVPAPFNARFTFSKKASQALVLRFVREVHAISNLAQHIPLDQITRLTIDNYDNQLFSSNSIICSKSDPVLKMFYISDGFLDDLISGTASLTNLQKLEFGFTSKQLVKLMSTPSSFSLPEDVTLSIDVGDDALSNLVCLKTFPTVRHLDVNILLHDQLTSALLHKISAFIDCFTGLETAKIGFFYNHHLDKIDFDEVETFHKWLRGTSFPVPVEVSFSEYVQNALKQHFNTFCEQLKSIGYKESKFVVIRQFLIAKKYDNVKLTHFIRIY</sequence>
<keyword evidence="1" id="KW-1185">Reference proteome</keyword>
<accession>A0A7E4W1S8</accession>
<reference evidence="2" key="2">
    <citation type="submission" date="2020-10" db="UniProtKB">
        <authorList>
            <consortium name="WormBaseParasite"/>
        </authorList>
    </citation>
    <scope>IDENTIFICATION</scope>
</reference>
<dbReference type="WBParaSite" id="Pan_g547.t1">
    <property type="protein sequence ID" value="Pan_g547.t1"/>
    <property type="gene ID" value="Pan_g547"/>
</dbReference>
<dbReference type="Proteomes" id="UP000492821">
    <property type="component" value="Unassembled WGS sequence"/>
</dbReference>
<evidence type="ECO:0000313" key="2">
    <source>
        <dbReference type="WBParaSite" id="Pan_g547.t1"/>
    </source>
</evidence>
<evidence type="ECO:0000313" key="1">
    <source>
        <dbReference type="Proteomes" id="UP000492821"/>
    </source>
</evidence>
<name>A0A7E4W1S8_PANRE</name>
<protein>
    <submittedName>
        <fullName evidence="2">F-box domain-containing protein</fullName>
    </submittedName>
</protein>